<evidence type="ECO:0000256" key="1">
    <source>
        <dbReference type="SAM" id="SignalP"/>
    </source>
</evidence>
<dbReference type="InterPro" id="IPR045469">
    <property type="entry name" value="Nis1"/>
</dbReference>
<gene>
    <name evidence="2" type="ORF">KHLLAP_LOCUS7667</name>
</gene>
<proteinExistence type="predicted"/>
<keyword evidence="3" id="KW-1185">Reference proteome</keyword>
<keyword evidence="1" id="KW-0732">Signal</keyword>
<name>A0AAI8YH88_9PEZI</name>
<protein>
    <submittedName>
        <fullName evidence="2">Uu.00g083850.m01.CDS01</fullName>
    </submittedName>
</protein>
<comment type="caution">
    <text evidence="2">The sequence shown here is derived from an EMBL/GenBank/DDBJ whole genome shotgun (WGS) entry which is preliminary data.</text>
</comment>
<accession>A0AAI8YH88</accession>
<dbReference type="AlphaFoldDB" id="A0AAI8YH88"/>
<sequence>MVSPRTLLAAALALPTLTSAYIASISTPPTAAAGSSVTATVHTSIYIQNWVDFGIVWGLASAQYGGQASDGTIYIGTQVDYTTLYGTGVEDSSRNSFTVDVPIPADWPAGEWLLVAAVPFLVGASGLTDVEAFNSSITITA</sequence>
<dbReference type="Pfam" id="PF19271">
    <property type="entry name" value="Nis1"/>
    <property type="match status" value="1"/>
</dbReference>
<feature type="chain" id="PRO_5042471271" evidence="1">
    <location>
        <begin position="21"/>
        <end position="141"/>
    </location>
</feature>
<dbReference type="Proteomes" id="UP001295740">
    <property type="component" value="Unassembled WGS sequence"/>
</dbReference>
<evidence type="ECO:0000313" key="2">
    <source>
        <dbReference type="EMBL" id="CAJ2507199.1"/>
    </source>
</evidence>
<dbReference type="EMBL" id="CAUWAG010000010">
    <property type="protein sequence ID" value="CAJ2507199.1"/>
    <property type="molecule type" value="Genomic_DNA"/>
</dbReference>
<organism evidence="2 3">
    <name type="scientific">Anthostomella pinea</name>
    <dbReference type="NCBI Taxonomy" id="933095"/>
    <lineage>
        <taxon>Eukaryota</taxon>
        <taxon>Fungi</taxon>
        <taxon>Dikarya</taxon>
        <taxon>Ascomycota</taxon>
        <taxon>Pezizomycotina</taxon>
        <taxon>Sordariomycetes</taxon>
        <taxon>Xylariomycetidae</taxon>
        <taxon>Xylariales</taxon>
        <taxon>Xylariaceae</taxon>
        <taxon>Anthostomella</taxon>
    </lineage>
</organism>
<evidence type="ECO:0000313" key="3">
    <source>
        <dbReference type="Proteomes" id="UP001295740"/>
    </source>
</evidence>
<feature type="signal peptide" evidence="1">
    <location>
        <begin position="1"/>
        <end position="20"/>
    </location>
</feature>
<reference evidence="2" key="1">
    <citation type="submission" date="2023-10" db="EMBL/GenBank/DDBJ databases">
        <authorList>
            <person name="Hackl T."/>
        </authorList>
    </citation>
    <scope>NUCLEOTIDE SEQUENCE</scope>
</reference>